<keyword evidence="5" id="KW-1185">Reference proteome</keyword>
<evidence type="ECO:0000259" key="3">
    <source>
        <dbReference type="Pfam" id="PF03981"/>
    </source>
</evidence>
<accession>A0ABV2ICD7</accession>
<proteinExistence type="inferred from homology"/>
<comment type="similarity">
    <text evidence="2">Belongs to the UPF0174 family.</text>
</comment>
<dbReference type="PANTHER" id="PTHR12184">
    <property type="entry name" value="UBIQUINOL-CYTOCHROME C REDUCTASE COMPLEX ASSEMBLY FACTOR 1 FAMILY MEMBER"/>
    <property type="match status" value="1"/>
</dbReference>
<protein>
    <submittedName>
        <fullName evidence="4">Cytochrome b pre-mRNA-processing protein 3</fullName>
    </submittedName>
</protein>
<dbReference type="Pfam" id="PF03981">
    <property type="entry name" value="Ubiq_cyt_C_chap"/>
    <property type="match status" value="1"/>
</dbReference>
<gene>
    <name evidence="4" type="ORF">ABID12_002385</name>
</gene>
<name>A0ABV2ICD7_9HYPH</name>
<comment type="caution">
    <text evidence="4">The sequence shown here is derived from an EMBL/GenBank/DDBJ whole genome shotgun (WGS) entry which is preliminary data.</text>
</comment>
<dbReference type="InterPro" id="IPR007129">
    <property type="entry name" value="Ubiqinol_cyt_c_chaperone_CPB3"/>
</dbReference>
<dbReference type="PANTHER" id="PTHR12184:SF1">
    <property type="entry name" value="UBIQUINOL-CYTOCHROME-C REDUCTASE COMPLEX ASSEMBLY FACTOR 1"/>
    <property type="match status" value="1"/>
</dbReference>
<dbReference type="Proteomes" id="UP001549164">
    <property type="component" value="Unassembled WGS sequence"/>
</dbReference>
<comment type="similarity">
    <text evidence="1">Belongs to the CBP3 family.</text>
</comment>
<dbReference type="PIRSF" id="PIRSF032079">
    <property type="entry name" value="UCP032079"/>
    <property type="match status" value="1"/>
</dbReference>
<evidence type="ECO:0000313" key="4">
    <source>
        <dbReference type="EMBL" id="MET3600436.1"/>
    </source>
</evidence>
<organism evidence="4 5">
    <name type="scientific">Martelella mangrovi</name>
    <dbReference type="NCBI Taxonomy" id="1397477"/>
    <lineage>
        <taxon>Bacteria</taxon>
        <taxon>Pseudomonadati</taxon>
        <taxon>Pseudomonadota</taxon>
        <taxon>Alphaproteobacteria</taxon>
        <taxon>Hyphomicrobiales</taxon>
        <taxon>Aurantimonadaceae</taxon>
        <taxon>Martelella</taxon>
    </lineage>
</organism>
<evidence type="ECO:0000256" key="1">
    <source>
        <dbReference type="ARBA" id="ARBA00006407"/>
    </source>
</evidence>
<reference evidence="4 5" key="1">
    <citation type="submission" date="2024-06" db="EMBL/GenBank/DDBJ databases">
        <title>Genomic Encyclopedia of Type Strains, Phase IV (KMG-IV): sequencing the most valuable type-strain genomes for metagenomic binning, comparative biology and taxonomic classification.</title>
        <authorList>
            <person name="Goeker M."/>
        </authorList>
    </citation>
    <scope>NUCLEOTIDE SEQUENCE [LARGE SCALE GENOMIC DNA]</scope>
    <source>
        <strain evidence="4 5">DSM 28102</strain>
    </source>
</reference>
<feature type="domain" description="Ubiquinol-cytochrome c chaperone" evidence="3">
    <location>
        <begin position="35"/>
        <end position="170"/>
    </location>
</feature>
<evidence type="ECO:0000313" key="5">
    <source>
        <dbReference type="Proteomes" id="UP001549164"/>
    </source>
</evidence>
<dbReference type="RefSeq" id="WP_354434368.1">
    <property type="nucleotide sequence ID" value="NZ_JBEPLY010000007.1"/>
</dbReference>
<dbReference type="EMBL" id="JBEPLY010000007">
    <property type="protein sequence ID" value="MET3600436.1"/>
    <property type="molecule type" value="Genomic_DNA"/>
</dbReference>
<dbReference type="InterPro" id="IPR014569">
    <property type="entry name" value="Ubq_cyt-c_CBP3-rel"/>
</dbReference>
<evidence type="ECO:0000256" key="2">
    <source>
        <dbReference type="ARBA" id="ARBA00006436"/>
    </source>
</evidence>
<dbReference type="InterPro" id="IPR021150">
    <property type="entry name" value="Ubiq_cyt_c_chap"/>
</dbReference>
<sequence length="184" mass="20990">MILRIFGKNRSNKQIVQRQYGVITATARQPCFFTDYGVPDTVMGRFEMLSVVMILFLGRTSKSSESGKQMAQEVVDAFFMDIDYSIRELGVGDNSVPKRMKKLAGMFYGRLERYMRCLQDRDLEQLAIALAHNIHSDDGETTEMAELARWMLENADHLEQTDEIVVETGMVSFLVPESMETGRV</sequence>